<dbReference type="Pfam" id="PF13508">
    <property type="entry name" value="Acetyltransf_7"/>
    <property type="match status" value="1"/>
</dbReference>
<gene>
    <name evidence="4" type="ORF">CPter91_1882</name>
</gene>
<protein>
    <submittedName>
        <fullName evidence="4">Acetyltransferase family protein</fullName>
    </submittedName>
</protein>
<organism evidence="4 5">
    <name type="scientific">Collimonas pratensis</name>
    <dbReference type="NCBI Taxonomy" id="279113"/>
    <lineage>
        <taxon>Bacteria</taxon>
        <taxon>Pseudomonadati</taxon>
        <taxon>Pseudomonadota</taxon>
        <taxon>Betaproteobacteria</taxon>
        <taxon>Burkholderiales</taxon>
        <taxon>Oxalobacteraceae</taxon>
        <taxon>Collimonas</taxon>
    </lineage>
</organism>
<name>A0A127Q358_9BURK</name>
<dbReference type="GO" id="GO:0016747">
    <property type="term" value="F:acyltransferase activity, transferring groups other than amino-acyl groups"/>
    <property type="evidence" value="ECO:0007669"/>
    <property type="project" value="InterPro"/>
</dbReference>
<dbReference type="KEGG" id="cpra:CPter91_1882"/>
<dbReference type="InterPro" id="IPR000182">
    <property type="entry name" value="GNAT_dom"/>
</dbReference>
<dbReference type="CDD" id="cd04301">
    <property type="entry name" value="NAT_SF"/>
    <property type="match status" value="1"/>
</dbReference>
<dbReference type="PROSITE" id="PS51186">
    <property type="entry name" value="GNAT"/>
    <property type="match status" value="1"/>
</dbReference>
<evidence type="ECO:0000259" key="3">
    <source>
        <dbReference type="PROSITE" id="PS51186"/>
    </source>
</evidence>
<evidence type="ECO:0000256" key="1">
    <source>
        <dbReference type="ARBA" id="ARBA00022679"/>
    </source>
</evidence>
<keyword evidence="1 4" id="KW-0808">Transferase</keyword>
<dbReference type="InterPro" id="IPR016181">
    <property type="entry name" value="Acyl_CoA_acyltransferase"/>
</dbReference>
<proteinExistence type="predicted"/>
<dbReference type="PANTHER" id="PTHR43877">
    <property type="entry name" value="AMINOALKYLPHOSPHONATE N-ACETYLTRANSFERASE-RELATED-RELATED"/>
    <property type="match status" value="1"/>
</dbReference>
<dbReference type="PANTHER" id="PTHR43877:SF2">
    <property type="entry name" value="AMINOALKYLPHOSPHONATE N-ACETYLTRANSFERASE-RELATED"/>
    <property type="match status" value="1"/>
</dbReference>
<accession>A0A127Q358</accession>
<dbReference type="PATRIC" id="fig|279113.9.peg.1869"/>
<dbReference type="OrthoDB" id="9789605at2"/>
<reference evidence="4 5" key="1">
    <citation type="submission" date="2015-11" db="EMBL/GenBank/DDBJ databases">
        <title>Exploring the genomic traits of fungus-feeding bacterial genus Collimonas.</title>
        <authorList>
            <person name="Song C."/>
            <person name="Schmidt R."/>
            <person name="de Jager V."/>
            <person name="Krzyzanowska D."/>
            <person name="Jongedijk E."/>
            <person name="Cankar K."/>
            <person name="Beekwilder J."/>
            <person name="van Veen A."/>
            <person name="de Boer W."/>
            <person name="van Veen J.A."/>
            <person name="Garbeva P."/>
        </authorList>
    </citation>
    <scope>NUCLEOTIDE SEQUENCE [LARGE SCALE GENOMIC DNA]</scope>
    <source>
        <strain evidence="4 5">Ter91</strain>
    </source>
</reference>
<dbReference type="SUPFAM" id="SSF55729">
    <property type="entry name" value="Acyl-CoA N-acyltransferases (Nat)"/>
    <property type="match status" value="1"/>
</dbReference>
<dbReference type="Proteomes" id="UP000074561">
    <property type="component" value="Chromosome"/>
</dbReference>
<dbReference type="STRING" id="279113.CPter91_1882"/>
<dbReference type="InterPro" id="IPR050832">
    <property type="entry name" value="Bact_Acetyltransf"/>
</dbReference>
<keyword evidence="2" id="KW-0012">Acyltransferase</keyword>
<dbReference type="Gene3D" id="3.40.630.30">
    <property type="match status" value="1"/>
</dbReference>
<dbReference type="RefSeq" id="WP_061939393.1">
    <property type="nucleotide sequence ID" value="NZ_CP013234.1"/>
</dbReference>
<evidence type="ECO:0000256" key="2">
    <source>
        <dbReference type="ARBA" id="ARBA00023315"/>
    </source>
</evidence>
<feature type="domain" description="N-acetyltransferase" evidence="3">
    <location>
        <begin position="3"/>
        <end position="146"/>
    </location>
</feature>
<evidence type="ECO:0000313" key="4">
    <source>
        <dbReference type="EMBL" id="AMP04255.1"/>
    </source>
</evidence>
<dbReference type="EMBL" id="CP013234">
    <property type="protein sequence ID" value="AMP04255.1"/>
    <property type="molecule type" value="Genomic_DNA"/>
</dbReference>
<evidence type="ECO:0000313" key="5">
    <source>
        <dbReference type="Proteomes" id="UP000074561"/>
    </source>
</evidence>
<dbReference type="AlphaFoldDB" id="A0A127Q358"/>
<sequence length="149" mass="16461">MSITVRRATTQDLPALQELFLSLRRQTYTWLATASFCLADLQQQTQGEAILLAQDEQGGLTGFISVWEADHFIHHLYVDAGQQRRGVGRALLAALPGWPGQRYVLKCLLRNHAAAAFYRVSGFTETGSGMGEDGEYIVFESGKSVDRAP</sequence>